<evidence type="ECO:0000256" key="4">
    <source>
        <dbReference type="ARBA" id="ARBA00023163"/>
    </source>
</evidence>
<accession>A0A7W2D1V8</accession>
<keyword evidence="2" id="KW-0067">ATP-binding</keyword>
<dbReference type="InterPro" id="IPR002197">
    <property type="entry name" value="HTH_Fis"/>
</dbReference>
<keyword evidence="7" id="KW-1185">Reference proteome</keyword>
<dbReference type="Gene3D" id="3.40.50.300">
    <property type="entry name" value="P-loop containing nucleotide triphosphate hydrolases"/>
    <property type="match status" value="1"/>
</dbReference>
<dbReference type="InterPro" id="IPR029016">
    <property type="entry name" value="GAF-like_dom_sf"/>
</dbReference>
<protein>
    <submittedName>
        <fullName evidence="6">Regulator</fullName>
    </submittedName>
</protein>
<keyword evidence="3" id="KW-0805">Transcription regulation</keyword>
<keyword evidence="1" id="KW-0547">Nucleotide-binding</keyword>
<comment type="caution">
    <text evidence="6">The sequence shown here is derived from an EMBL/GenBank/DDBJ whole genome shotgun (WGS) entry which is preliminary data.</text>
</comment>
<evidence type="ECO:0000313" key="7">
    <source>
        <dbReference type="Proteomes" id="UP000586976"/>
    </source>
</evidence>
<evidence type="ECO:0000259" key="5">
    <source>
        <dbReference type="PROSITE" id="PS50045"/>
    </source>
</evidence>
<dbReference type="Pfam" id="PF25601">
    <property type="entry name" value="AAA_lid_14"/>
    <property type="match status" value="1"/>
</dbReference>
<dbReference type="InterPro" id="IPR058031">
    <property type="entry name" value="AAA_lid_NorR"/>
</dbReference>
<dbReference type="GO" id="GO:0006355">
    <property type="term" value="P:regulation of DNA-templated transcription"/>
    <property type="evidence" value="ECO:0007669"/>
    <property type="project" value="InterPro"/>
</dbReference>
<dbReference type="InterPro" id="IPR009057">
    <property type="entry name" value="Homeodomain-like_sf"/>
</dbReference>
<organism evidence="6 7">
    <name type="scientific">Streptomyces himalayensis subsp. aureolus</name>
    <dbReference type="NCBI Taxonomy" id="2758039"/>
    <lineage>
        <taxon>Bacteria</taxon>
        <taxon>Bacillati</taxon>
        <taxon>Actinomycetota</taxon>
        <taxon>Actinomycetes</taxon>
        <taxon>Kitasatosporales</taxon>
        <taxon>Streptomycetaceae</taxon>
        <taxon>Streptomyces</taxon>
        <taxon>Streptomyces himalayensis</taxon>
    </lineage>
</organism>
<dbReference type="GO" id="GO:0005524">
    <property type="term" value="F:ATP binding"/>
    <property type="evidence" value="ECO:0007669"/>
    <property type="project" value="UniProtKB-KW"/>
</dbReference>
<dbReference type="SUPFAM" id="SSF52540">
    <property type="entry name" value="P-loop containing nucleoside triphosphate hydrolases"/>
    <property type="match status" value="1"/>
</dbReference>
<name>A0A7W2D1V8_9ACTN</name>
<dbReference type="RefSeq" id="WP_181864914.1">
    <property type="nucleotide sequence ID" value="NZ_JACEQY010000018.1"/>
</dbReference>
<evidence type="ECO:0000256" key="3">
    <source>
        <dbReference type="ARBA" id="ARBA00023015"/>
    </source>
</evidence>
<dbReference type="AlphaFoldDB" id="A0A7W2D1V8"/>
<dbReference type="Gene3D" id="1.10.10.60">
    <property type="entry name" value="Homeodomain-like"/>
    <property type="match status" value="1"/>
</dbReference>
<evidence type="ECO:0000313" key="6">
    <source>
        <dbReference type="EMBL" id="MBA4863166.1"/>
    </source>
</evidence>
<dbReference type="SUPFAM" id="SSF46689">
    <property type="entry name" value="Homeodomain-like"/>
    <property type="match status" value="1"/>
</dbReference>
<dbReference type="InterPro" id="IPR002078">
    <property type="entry name" value="Sigma_54_int"/>
</dbReference>
<dbReference type="InterPro" id="IPR027417">
    <property type="entry name" value="P-loop_NTPase"/>
</dbReference>
<dbReference type="EMBL" id="JACEQY010000018">
    <property type="protein sequence ID" value="MBA4863166.1"/>
    <property type="molecule type" value="Genomic_DNA"/>
</dbReference>
<proteinExistence type="predicted"/>
<gene>
    <name evidence="6" type="ORF">H1V43_17610</name>
</gene>
<keyword evidence="4" id="KW-0804">Transcription</keyword>
<dbReference type="Proteomes" id="UP000586976">
    <property type="component" value="Unassembled WGS sequence"/>
</dbReference>
<dbReference type="GO" id="GO:0043565">
    <property type="term" value="F:sequence-specific DNA binding"/>
    <property type="evidence" value="ECO:0007669"/>
    <property type="project" value="InterPro"/>
</dbReference>
<sequence length="627" mass="67289">MTTTEDFRSPLTLAPIRRARERFLADLPLPDGIPDDVVAGWRRARFFGVQRDLTADRDLAAAPASPLLAAASPVLQRLVPVLGDRDHAMVLADERCRVLWWHGRPPVAALRHDLSEREVGHNSAAVALRTGLRAEAHGPEHFLDLWQDVSAVSVPLHSPEGARAVGTVTVVTDLCEGRGSHPGAALAEATAAAVEAELAARWQRPAERLLLDAYLRESVSGQAVVALDGRNRFVNEAAARLLSPEALSHLERRAAALMHGDVALDARRPRGGERPYGLHEPYEAQDRDRAREPCGAREPLDVDMPDSSGQAARLTPVRHGDSVIGIIAVARRTSPSPGLESPGPGCSRPQAGELAALVGSSVAWRHATARAAELARSSSQPLLLTGERGSGKTAVGRAVLVERDGTEPLTVDAAKAPDGRLAALCASLTNHQDSQGGPARSLLLRHAERLGQRDVAALIALLDESPHLPLVITYTPGAPVGPCLERLLDGLSARSVVLPPLRGRPEDIEELAARLAPEPPPGHPPLTWTLDAVRALEQHSWPGNVTELAHLVRAVAEQRRASGPVRRSELPDVVQERPATRRLSAIERAERDAILEALRRHGGNKARAAAALGIGRATLYRKLRGYR</sequence>
<dbReference type="PROSITE" id="PS50045">
    <property type="entry name" value="SIGMA54_INTERACT_4"/>
    <property type="match status" value="1"/>
</dbReference>
<evidence type="ECO:0000256" key="1">
    <source>
        <dbReference type="ARBA" id="ARBA00022741"/>
    </source>
</evidence>
<dbReference type="PRINTS" id="PR01590">
    <property type="entry name" value="HTHFIS"/>
</dbReference>
<dbReference type="Pfam" id="PF02954">
    <property type="entry name" value="HTH_8"/>
    <property type="match status" value="1"/>
</dbReference>
<feature type="domain" description="Sigma-54 factor interaction" evidence="5">
    <location>
        <begin position="357"/>
        <end position="557"/>
    </location>
</feature>
<reference evidence="6 7" key="1">
    <citation type="submission" date="2020-07" db="EMBL/GenBank/DDBJ databases">
        <title>Streptomyces isolated from Indian soil.</title>
        <authorList>
            <person name="Mandal S."/>
            <person name="Maiti P.K."/>
        </authorList>
    </citation>
    <scope>NUCLEOTIDE SEQUENCE [LARGE SCALE GENOMIC DNA]</scope>
    <source>
        <strain evidence="6 7">PSKA54</strain>
    </source>
</reference>
<evidence type="ECO:0000256" key="2">
    <source>
        <dbReference type="ARBA" id="ARBA00022840"/>
    </source>
</evidence>
<dbReference type="PANTHER" id="PTHR32071">
    <property type="entry name" value="TRANSCRIPTIONAL REGULATORY PROTEIN"/>
    <property type="match status" value="1"/>
</dbReference>
<dbReference type="Gene3D" id="1.10.8.60">
    <property type="match status" value="1"/>
</dbReference>
<dbReference type="Gene3D" id="3.30.450.40">
    <property type="match status" value="1"/>
</dbReference>